<evidence type="ECO:0000256" key="1">
    <source>
        <dbReference type="ARBA" id="ARBA00022729"/>
    </source>
</evidence>
<dbReference type="NCBIfam" id="TIGR01254">
    <property type="entry name" value="sfuA"/>
    <property type="match status" value="1"/>
</dbReference>
<dbReference type="PANTHER" id="PTHR30006">
    <property type="entry name" value="THIAMINE-BINDING PERIPLASMIC PROTEIN-RELATED"/>
    <property type="match status" value="1"/>
</dbReference>
<name>B1VYT1_STRGG</name>
<gene>
    <name evidence="2" type="ordered locus">SGR_1857</name>
</gene>
<dbReference type="Pfam" id="PF13343">
    <property type="entry name" value="SBP_bac_6"/>
    <property type="match status" value="1"/>
</dbReference>
<dbReference type="GO" id="GO:0030288">
    <property type="term" value="C:outer membrane-bounded periplasmic space"/>
    <property type="evidence" value="ECO:0007669"/>
    <property type="project" value="TreeGrafter"/>
</dbReference>
<dbReference type="Gene3D" id="3.40.190.10">
    <property type="entry name" value="Periplasmic binding protein-like II"/>
    <property type="match status" value="2"/>
</dbReference>
<dbReference type="Proteomes" id="UP000001685">
    <property type="component" value="Chromosome"/>
</dbReference>
<dbReference type="CDD" id="cd13545">
    <property type="entry name" value="PBP2_TbpA"/>
    <property type="match status" value="1"/>
</dbReference>
<dbReference type="GO" id="GO:0030975">
    <property type="term" value="F:thiamine binding"/>
    <property type="evidence" value="ECO:0007669"/>
    <property type="project" value="InterPro"/>
</dbReference>
<dbReference type="GO" id="GO:0015888">
    <property type="term" value="P:thiamine transport"/>
    <property type="evidence" value="ECO:0007669"/>
    <property type="project" value="InterPro"/>
</dbReference>
<dbReference type="InterPro" id="IPR005948">
    <property type="entry name" value="ThiB-like"/>
</dbReference>
<dbReference type="EMBL" id="AP009493">
    <property type="protein sequence ID" value="BAG18686.1"/>
    <property type="molecule type" value="Genomic_DNA"/>
</dbReference>
<keyword evidence="1" id="KW-0732">Signal</keyword>
<protein>
    <submittedName>
        <fullName evidence="2">ABC transporter substrate-binding protein</fullName>
    </submittedName>
</protein>
<sequence>MRPARFRFAGPRSGPRLFLVISRRNHMNTTTKYATTVLAAALGVTVLAGCGSDDGSAGSGASKGSGSKTVTLVSHDSFNVSDKVLKAFTEETGYTVEILKSGDAGAALNQEILTKGSPRGDVFFGVDNTLLSRALDNGLFTAYEAKGLDGVAPDTQTDEKHRVTPVDTGDICVNYDKKYFADKKLAPPKTFADLLKPAYKNLLVTENAASSSPGLGFLLGTIAAEGEDGYEAYWKKLKANGVKVVDGWEQAYNEEFSGSAGGKKAKADRPLVVSYASSPPVEVLYADPQPKEAPTGVATGTCFRQTEYAGLLTGAKNEAGGKALLDFMIGKTFQEDMPLNMFVNPVVKDATLPELFTKFGEKIDTPPTVAPEKITANREQWIQSWQSLVLK</sequence>
<reference evidence="3" key="1">
    <citation type="journal article" date="2008" name="J. Bacteriol.">
        <title>Genome sequence of the streptomycin-producing microorganism Streptomyces griseus IFO 13350.</title>
        <authorList>
            <person name="Ohnishi Y."/>
            <person name="Ishikawa J."/>
            <person name="Hara H."/>
            <person name="Suzuki H."/>
            <person name="Ikenoya M."/>
            <person name="Ikeda H."/>
            <person name="Yamashita A."/>
            <person name="Hattori M."/>
            <person name="Horinouchi S."/>
        </authorList>
    </citation>
    <scope>NUCLEOTIDE SEQUENCE [LARGE SCALE GENOMIC DNA]</scope>
    <source>
        <strain evidence="3">JCM 4626 / NBRC 13350</strain>
    </source>
</reference>
<dbReference type="eggNOG" id="COG4143">
    <property type="taxonomic scope" value="Bacteria"/>
</dbReference>
<evidence type="ECO:0000313" key="2">
    <source>
        <dbReference type="EMBL" id="BAG18686.1"/>
    </source>
</evidence>
<dbReference type="PANTHER" id="PTHR30006:SF2">
    <property type="entry name" value="ABC TRANSPORTER SUBSTRATE-BINDING PROTEIN"/>
    <property type="match status" value="1"/>
</dbReference>
<organism evidence="2 3">
    <name type="scientific">Streptomyces griseus subsp. griseus (strain JCM 4626 / CBS 651.72 / NBRC 13350 / KCC S-0626 / ISP 5235)</name>
    <dbReference type="NCBI Taxonomy" id="455632"/>
    <lineage>
        <taxon>Bacteria</taxon>
        <taxon>Bacillati</taxon>
        <taxon>Actinomycetota</taxon>
        <taxon>Actinomycetes</taxon>
        <taxon>Kitasatosporales</taxon>
        <taxon>Streptomycetaceae</taxon>
        <taxon>Streptomyces</taxon>
    </lineage>
</organism>
<dbReference type="SUPFAM" id="SSF53850">
    <property type="entry name" value="Periplasmic binding protein-like II"/>
    <property type="match status" value="1"/>
</dbReference>
<proteinExistence type="predicted"/>
<dbReference type="HOGENOM" id="CLU_026974_6_1_11"/>
<dbReference type="KEGG" id="sgr:SGR_1857"/>
<evidence type="ECO:0000313" key="3">
    <source>
        <dbReference type="Proteomes" id="UP000001685"/>
    </source>
</evidence>
<accession>B1VYT1</accession>
<dbReference type="AlphaFoldDB" id="B1VYT1"/>
<dbReference type="GO" id="GO:0030976">
    <property type="term" value="F:thiamine pyrophosphate binding"/>
    <property type="evidence" value="ECO:0007669"/>
    <property type="project" value="TreeGrafter"/>
</dbReference>